<protein>
    <submittedName>
        <fullName evidence="8">Putative HORMA domain protein</fullName>
    </submittedName>
</protein>
<evidence type="ECO:0000313" key="9">
    <source>
        <dbReference type="Proteomes" id="UP000266743"/>
    </source>
</evidence>
<dbReference type="PANTHER" id="PTHR48225:SF7">
    <property type="entry name" value="MEIOSIS-SPECIFIC PROTEIN HOP1"/>
    <property type="match status" value="1"/>
</dbReference>
<dbReference type="Proteomes" id="UP000266743">
    <property type="component" value="Chromosome 10"/>
</dbReference>
<organism evidence="8 9">
    <name type="scientific">Trypanosoma brucei equiperdum</name>
    <dbReference type="NCBI Taxonomy" id="630700"/>
    <lineage>
        <taxon>Eukaryota</taxon>
        <taxon>Discoba</taxon>
        <taxon>Euglenozoa</taxon>
        <taxon>Kinetoplastea</taxon>
        <taxon>Metakinetoplastina</taxon>
        <taxon>Trypanosomatida</taxon>
        <taxon>Trypanosomatidae</taxon>
        <taxon>Trypanosoma</taxon>
    </lineage>
</organism>
<dbReference type="Gene3D" id="3.30.900.10">
    <property type="entry name" value="HORMA domain"/>
    <property type="match status" value="1"/>
</dbReference>
<feature type="domain" description="HORMA" evidence="7">
    <location>
        <begin position="11"/>
        <end position="236"/>
    </location>
</feature>
<dbReference type="InterPro" id="IPR003511">
    <property type="entry name" value="HORMA_dom"/>
</dbReference>
<evidence type="ECO:0000256" key="5">
    <source>
        <dbReference type="ARBA" id="ARBA00023254"/>
    </source>
</evidence>
<dbReference type="PANTHER" id="PTHR48225">
    <property type="entry name" value="HORMA DOMAIN-CONTAINING PROTEIN 1"/>
    <property type="match status" value="1"/>
</dbReference>
<dbReference type="GO" id="GO:0005694">
    <property type="term" value="C:chromosome"/>
    <property type="evidence" value="ECO:0007669"/>
    <property type="project" value="UniProtKB-SubCell"/>
</dbReference>
<accession>A0A3L6KVZ4</accession>
<dbReference type="GO" id="GO:0051321">
    <property type="term" value="P:meiotic cell cycle"/>
    <property type="evidence" value="ECO:0007669"/>
    <property type="project" value="UniProtKB-KW"/>
</dbReference>
<comment type="caution">
    <text evidence="8">The sequence shown here is derived from an EMBL/GenBank/DDBJ whole genome shotgun (WGS) entry which is preliminary data.</text>
</comment>
<dbReference type="InterPro" id="IPR036570">
    <property type="entry name" value="HORMA_dom_sf"/>
</dbReference>
<dbReference type="PROSITE" id="PS50815">
    <property type="entry name" value="HORMA"/>
    <property type="match status" value="1"/>
</dbReference>
<gene>
    <name evidence="8" type="ORF">DPX39_100060200</name>
</gene>
<feature type="compositionally biased region" description="Basic and acidic residues" evidence="6">
    <location>
        <begin position="262"/>
        <end position="278"/>
    </location>
</feature>
<dbReference type="Pfam" id="PF02301">
    <property type="entry name" value="HORMA"/>
    <property type="match status" value="1"/>
</dbReference>
<evidence type="ECO:0000256" key="3">
    <source>
        <dbReference type="ARBA" id="ARBA00022454"/>
    </source>
</evidence>
<evidence type="ECO:0000313" key="8">
    <source>
        <dbReference type="EMBL" id="RHW68564.1"/>
    </source>
</evidence>
<comment type="subcellular location">
    <subcellularLocation>
        <location evidence="2">Chromosome</location>
    </subcellularLocation>
    <subcellularLocation>
        <location evidence="1">Nucleus</location>
    </subcellularLocation>
</comment>
<proteinExistence type="predicted"/>
<keyword evidence="4" id="KW-0539">Nucleus</keyword>
<evidence type="ECO:0000259" key="7">
    <source>
        <dbReference type="PROSITE" id="PS50815"/>
    </source>
</evidence>
<name>A0A3L6KVZ4_9TRYP</name>
<evidence type="ECO:0000256" key="1">
    <source>
        <dbReference type="ARBA" id="ARBA00004123"/>
    </source>
</evidence>
<dbReference type="GO" id="GO:0005634">
    <property type="term" value="C:nucleus"/>
    <property type="evidence" value="ECO:0007669"/>
    <property type="project" value="UniProtKB-SubCell"/>
</dbReference>
<keyword evidence="5" id="KW-0469">Meiosis</keyword>
<dbReference type="AlphaFoldDB" id="A0A3L6KVZ4"/>
<dbReference type="SUPFAM" id="SSF56019">
    <property type="entry name" value="The spindle assembly checkpoint protein mad2"/>
    <property type="match status" value="1"/>
</dbReference>
<evidence type="ECO:0000256" key="6">
    <source>
        <dbReference type="SAM" id="MobiDB-lite"/>
    </source>
</evidence>
<dbReference type="EMBL" id="QSBY01000010">
    <property type="protein sequence ID" value="RHW68564.1"/>
    <property type="molecule type" value="Genomic_DNA"/>
</dbReference>
<feature type="region of interest" description="Disordered" evidence="6">
    <location>
        <begin position="257"/>
        <end position="278"/>
    </location>
</feature>
<sequence length="423" mass="47021">MTSTATEVTQTQSLAAVRNFIRVAVSCVTYLRGLCSDESYQPRQFLGLQLKQLVRSSGDAGAISRWMEEGAFDALNRGYLKELSLCVHEPNCTELLERYSFMVSYSPGGQRAALSLTGESMKENLSCSFGTVGGGGGGDKMGKVLRKRRCRQEVQQALASIITKLMEVVEGLPPLLCERVLTMQLKYYEDVTPPSYEPPCFAPASPSTVAAHYREEKNSTDIATLDTGHHTLSINIRHKFFEQLRPHNLSQMNMYDASSSSARRDPTKGGKDDAAAYGCRNERGTTENRTSRGITNDWAHADEVAFLVFTSFILTKSPTVSRGRITMGEIEEYLRVACPMEIEVKQVQSMMRRLETSGIVLLEAPLEWAVSEQRSAVVVSAILERQDVVSLLSVQTRMDLRYLTTGRKVSRLSSSKGRKRVRA</sequence>
<evidence type="ECO:0000256" key="4">
    <source>
        <dbReference type="ARBA" id="ARBA00023242"/>
    </source>
</evidence>
<evidence type="ECO:0000256" key="2">
    <source>
        <dbReference type="ARBA" id="ARBA00004286"/>
    </source>
</evidence>
<keyword evidence="3" id="KW-0158">Chromosome</keyword>
<reference evidence="8 9" key="1">
    <citation type="submission" date="2018-09" db="EMBL/GenBank/DDBJ databases">
        <title>whole genome sequence of T. equiperdum IVM-t1 strain.</title>
        <authorList>
            <person name="Suganuma K."/>
        </authorList>
    </citation>
    <scope>NUCLEOTIDE SEQUENCE [LARGE SCALE GENOMIC DNA]</scope>
    <source>
        <strain evidence="8 9">IVM-t1</strain>
    </source>
</reference>
<dbReference type="InterPro" id="IPR051294">
    <property type="entry name" value="HORMA_MeioticProgression"/>
</dbReference>